<name>A0ABT3TLK8_9GAMM</name>
<reference evidence="3" key="1">
    <citation type="submission" date="2019-02" db="EMBL/GenBank/DDBJ databases">
        <authorList>
            <person name="Li S.-H."/>
        </authorList>
    </citation>
    <scope>NUCLEOTIDE SEQUENCE</scope>
    <source>
        <strain evidence="3">IMCC14734</strain>
    </source>
</reference>
<keyword evidence="1" id="KW-0732">Signal</keyword>
<evidence type="ECO:0000256" key="1">
    <source>
        <dbReference type="ARBA" id="ARBA00022729"/>
    </source>
</evidence>
<dbReference type="NCBIfam" id="TIGR01409">
    <property type="entry name" value="TAT_signal_seq"/>
    <property type="match status" value="1"/>
</dbReference>
<dbReference type="InterPro" id="IPR010621">
    <property type="entry name" value="DUF1214"/>
</dbReference>
<keyword evidence="4" id="KW-1185">Reference proteome</keyword>
<evidence type="ECO:0000313" key="3">
    <source>
        <dbReference type="EMBL" id="MCX2983183.1"/>
    </source>
</evidence>
<dbReference type="Proteomes" id="UP001143362">
    <property type="component" value="Unassembled WGS sequence"/>
</dbReference>
<sequence length="505" mass="55708">MLVTWRSPSCVISGGNVLPMARPGSKLSLSALTNISFVIASLANSMRLPRKTKPTTSKVTTVPKRAFSKVFIWGPELSPEFITVYSSGLEYTAGAGDNAGLLRTTAERVMDRRDMLKGVAATGVAGVAAALLMPLVNASEQPQGQADQAFAELLQALKEIDSGFTDPKWQLRTSADQAEARRLLLHVLTHAIQTWFEADAARPFFVSFINRHKKMLGDNPDARYHQAVISADHSYRIYGNLAQATYTSFTVETGVGGEGQGLGATLNDTEFEADADGNYEIIASVNKVDGNWLPLAPGAASITTRHYYERELSINNDQLHHIPIAIEALHDAGVRPAPSDSNVAAGIRRVTAFVRGNVVNLDNSNSPEWVSRIPNQFVPPRKDNSNEEIAYAAKDNVYAMAPFLLRQDQALVIRGRWPRCRFASVLLHNQLLQTFDYETRTISLNRKQTQLEADGSFTIVVAHRDPGMPNWLDTEGRQFGIIFWRFQLPEEAIEPLRTEIIPLPA</sequence>
<feature type="domain" description="DUF1214" evidence="2">
    <location>
        <begin position="422"/>
        <end position="489"/>
    </location>
</feature>
<dbReference type="Gene3D" id="2.60.120.1600">
    <property type="match status" value="1"/>
</dbReference>
<protein>
    <submittedName>
        <fullName evidence="3">DUF1214 domain-containing protein</fullName>
    </submittedName>
</protein>
<dbReference type="Pfam" id="PF06742">
    <property type="entry name" value="DUF1214"/>
    <property type="match status" value="1"/>
</dbReference>
<evidence type="ECO:0000259" key="2">
    <source>
        <dbReference type="Pfam" id="PF06742"/>
    </source>
</evidence>
<dbReference type="EMBL" id="SHNN01000005">
    <property type="protein sequence ID" value="MCX2983183.1"/>
    <property type="molecule type" value="Genomic_DNA"/>
</dbReference>
<proteinExistence type="predicted"/>
<gene>
    <name evidence="3" type="ORF">EYC98_20165</name>
</gene>
<organism evidence="3 4">
    <name type="scientific">Candidatus Litorirhabdus singularis</name>
    <dbReference type="NCBI Taxonomy" id="2518993"/>
    <lineage>
        <taxon>Bacteria</taxon>
        <taxon>Pseudomonadati</taxon>
        <taxon>Pseudomonadota</taxon>
        <taxon>Gammaproteobacteria</taxon>
        <taxon>Cellvibrionales</taxon>
        <taxon>Halieaceae</taxon>
        <taxon>Candidatus Litorirhabdus</taxon>
    </lineage>
</organism>
<accession>A0ABT3TLK8</accession>
<evidence type="ECO:0000313" key="4">
    <source>
        <dbReference type="Proteomes" id="UP001143362"/>
    </source>
</evidence>
<dbReference type="InterPro" id="IPR019546">
    <property type="entry name" value="TAT_signal_bac_arc"/>
</dbReference>
<comment type="caution">
    <text evidence="3">The sequence shown here is derived from an EMBL/GenBank/DDBJ whole genome shotgun (WGS) entry which is preliminary data.</text>
</comment>